<organism evidence="1">
    <name type="scientific">uncultured Microcoleus sp</name>
    <dbReference type="NCBI Taxonomy" id="259945"/>
    <lineage>
        <taxon>Bacteria</taxon>
        <taxon>Bacillati</taxon>
        <taxon>Cyanobacteriota</taxon>
        <taxon>Cyanophyceae</taxon>
        <taxon>Oscillatoriophycideae</taxon>
        <taxon>Oscillatoriales</taxon>
        <taxon>Microcoleaceae</taxon>
        <taxon>Microcoleus</taxon>
        <taxon>environmental samples</taxon>
    </lineage>
</organism>
<accession>A0A6J4NF90</accession>
<reference evidence="1" key="1">
    <citation type="submission" date="2020-02" db="EMBL/GenBank/DDBJ databases">
        <authorList>
            <person name="Meier V. D."/>
        </authorList>
    </citation>
    <scope>NUCLEOTIDE SEQUENCE</scope>
    <source>
        <strain evidence="1">AVDCRST_MAG84</strain>
    </source>
</reference>
<dbReference type="EMBL" id="CADCTZ010001241">
    <property type="protein sequence ID" value="CAA9386654.1"/>
    <property type="molecule type" value="Genomic_DNA"/>
</dbReference>
<protein>
    <submittedName>
        <fullName evidence="1">Uncharacterized protein</fullName>
    </submittedName>
</protein>
<proteinExistence type="predicted"/>
<name>A0A6J4NF90_9CYAN</name>
<sequence length="45" mass="4740">MGEGGSCQLSVVSCQLLLVAANNSHIRNQKEPLPTAHCPLTTAFC</sequence>
<gene>
    <name evidence="1" type="ORF">AVDCRST_MAG84-5371</name>
</gene>
<dbReference type="AlphaFoldDB" id="A0A6J4NF90"/>
<evidence type="ECO:0000313" key="1">
    <source>
        <dbReference type="EMBL" id="CAA9386654.1"/>
    </source>
</evidence>